<feature type="region of interest" description="Disordered" evidence="9">
    <location>
        <begin position="99"/>
        <end position="128"/>
    </location>
</feature>
<evidence type="ECO:0000256" key="7">
    <source>
        <dbReference type="ARBA" id="ARBA00023157"/>
    </source>
</evidence>
<comment type="subcellular location">
    <subcellularLocation>
        <location evidence="1">Mitochondrion</location>
    </subcellularLocation>
</comment>
<proteinExistence type="predicted"/>
<dbReference type="InterPro" id="IPR039289">
    <property type="entry name" value="CHCHD4"/>
</dbReference>
<evidence type="ECO:0000256" key="4">
    <source>
        <dbReference type="ARBA" id="ARBA00023002"/>
    </source>
</evidence>
<evidence type="ECO:0000259" key="10">
    <source>
        <dbReference type="Pfam" id="PF06747"/>
    </source>
</evidence>
<protein>
    <submittedName>
        <fullName evidence="11">Mitochondrial intermembrane space import and assembly protein 40</fullName>
    </submittedName>
</protein>
<name>A0A131Z541_RHIAP</name>
<evidence type="ECO:0000256" key="6">
    <source>
        <dbReference type="ARBA" id="ARBA00023128"/>
    </source>
</evidence>
<evidence type="ECO:0000256" key="1">
    <source>
        <dbReference type="ARBA" id="ARBA00004173"/>
    </source>
</evidence>
<organism evidence="11">
    <name type="scientific">Rhipicephalus appendiculatus</name>
    <name type="common">Brown ear tick</name>
    <dbReference type="NCBI Taxonomy" id="34631"/>
    <lineage>
        <taxon>Eukaryota</taxon>
        <taxon>Metazoa</taxon>
        <taxon>Ecdysozoa</taxon>
        <taxon>Arthropoda</taxon>
        <taxon>Chelicerata</taxon>
        <taxon>Arachnida</taxon>
        <taxon>Acari</taxon>
        <taxon>Parasitiformes</taxon>
        <taxon>Ixodida</taxon>
        <taxon>Ixodoidea</taxon>
        <taxon>Ixodidae</taxon>
        <taxon>Rhipicephalinae</taxon>
        <taxon>Rhipicephalus</taxon>
        <taxon>Rhipicephalus</taxon>
    </lineage>
</organism>
<dbReference type="PANTHER" id="PTHR21622:SF0">
    <property type="entry name" value="COILED-COIL-HELIX-COILED-COIL-HELIX DOMAIN CONTAINING 4"/>
    <property type="match status" value="1"/>
</dbReference>
<keyword evidence="6" id="KW-0496">Mitochondrion</keyword>
<dbReference type="AlphaFoldDB" id="A0A131Z541"/>
<evidence type="ECO:0000313" key="11">
    <source>
        <dbReference type="EMBL" id="JAP86427.1"/>
    </source>
</evidence>
<dbReference type="FunFam" id="1.10.287.2900:FF:000001">
    <property type="entry name" value="mitochondrial intermembrane space import and assembly protein 40"/>
    <property type="match status" value="1"/>
</dbReference>
<dbReference type="InterPro" id="IPR010625">
    <property type="entry name" value="CHCH"/>
</dbReference>
<dbReference type="Gene3D" id="1.10.287.2900">
    <property type="match status" value="1"/>
</dbReference>
<evidence type="ECO:0000256" key="3">
    <source>
        <dbReference type="ARBA" id="ARBA00022927"/>
    </source>
</evidence>
<keyword evidence="2" id="KW-0813">Transport</keyword>
<dbReference type="PROSITE" id="PS51808">
    <property type="entry name" value="CHCH"/>
    <property type="match status" value="1"/>
</dbReference>
<keyword evidence="5" id="KW-0811">Translocation</keyword>
<dbReference type="GO" id="GO:0045041">
    <property type="term" value="P:protein import into mitochondrial intermembrane space"/>
    <property type="evidence" value="ECO:0007669"/>
    <property type="project" value="InterPro"/>
</dbReference>
<evidence type="ECO:0000256" key="9">
    <source>
        <dbReference type="SAM" id="MobiDB-lite"/>
    </source>
</evidence>
<feature type="compositionally biased region" description="Basic and acidic residues" evidence="9">
    <location>
        <begin position="111"/>
        <end position="123"/>
    </location>
</feature>
<evidence type="ECO:0000256" key="5">
    <source>
        <dbReference type="ARBA" id="ARBA00023010"/>
    </source>
</evidence>
<reference evidence="11" key="1">
    <citation type="journal article" date="2016" name="Ticks Tick Borne Dis.">
        <title>De novo assembly and annotation of the salivary gland transcriptome of Rhipicephalus appendiculatus male and female ticks during blood feeding.</title>
        <authorList>
            <person name="de Castro M.H."/>
            <person name="de Klerk D."/>
            <person name="Pienaar R."/>
            <person name="Latif A.A."/>
            <person name="Rees D.J."/>
            <person name="Mans B.J."/>
        </authorList>
    </citation>
    <scope>NUCLEOTIDE SEQUENCE</scope>
    <source>
        <tissue evidence="11">Salivary glands</tissue>
    </source>
</reference>
<keyword evidence="7" id="KW-1015">Disulfide bond</keyword>
<dbReference type="Pfam" id="PF06747">
    <property type="entry name" value="CHCH"/>
    <property type="match status" value="1"/>
</dbReference>
<dbReference type="GO" id="GO:0015035">
    <property type="term" value="F:protein-disulfide reductase activity"/>
    <property type="evidence" value="ECO:0007669"/>
    <property type="project" value="InterPro"/>
</dbReference>
<sequence>MSYCKTFGKDRVIFITKEDHEKPSTIKLPDDPEDEKRGLILPNGDINWNCPCLGGMATGPCGPQFREAFSCFHYSTSETKGSECYNHFKAMQECMSQYPTLYPSDDDDDEQASHEPDPGKEEVAALGYALSKTTAVTQQELPKQASKSVTSQ</sequence>
<evidence type="ECO:0000256" key="8">
    <source>
        <dbReference type="ARBA" id="ARBA00023284"/>
    </source>
</evidence>
<evidence type="ECO:0000256" key="2">
    <source>
        <dbReference type="ARBA" id="ARBA00022448"/>
    </source>
</evidence>
<keyword evidence="8" id="KW-0676">Redox-active center</keyword>
<dbReference type="GO" id="GO:0005758">
    <property type="term" value="C:mitochondrial intermembrane space"/>
    <property type="evidence" value="ECO:0007669"/>
    <property type="project" value="TreeGrafter"/>
</dbReference>
<keyword evidence="3" id="KW-0653">Protein transport</keyword>
<feature type="domain" description="CHCH" evidence="10">
    <location>
        <begin position="61"/>
        <end position="97"/>
    </location>
</feature>
<keyword evidence="4" id="KW-0560">Oxidoreductase</keyword>
<dbReference type="GO" id="GO:0033108">
    <property type="term" value="P:mitochondrial respiratory chain complex assembly"/>
    <property type="evidence" value="ECO:0007669"/>
    <property type="project" value="UniProtKB-ARBA"/>
</dbReference>
<accession>A0A131Z541</accession>
<dbReference type="PANTHER" id="PTHR21622">
    <property type="entry name" value="COILED-COIL-HELIX-COILED-COIL-HELIX DOMAIN CONTAINING 4"/>
    <property type="match status" value="1"/>
</dbReference>
<dbReference type="EMBL" id="GEDV01002130">
    <property type="protein sequence ID" value="JAP86427.1"/>
    <property type="molecule type" value="Transcribed_RNA"/>
</dbReference>